<organism evidence="2 3">
    <name type="scientific">Trichoderma cornu-damae</name>
    <dbReference type="NCBI Taxonomy" id="654480"/>
    <lineage>
        <taxon>Eukaryota</taxon>
        <taxon>Fungi</taxon>
        <taxon>Dikarya</taxon>
        <taxon>Ascomycota</taxon>
        <taxon>Pezizomycotina</taxon>
        <taxon>Sordariomycetes</taxon>
        <taxon>Hypocreomycetidae</taxon>
        <taxon>Hypocreales</taxon>
        <taxon>Hypocreaceae</taxon>
        <taxon>Trichoderma</taxon>
    </lineage>
</organism>
<feature type="compositionally biased region" description="Basic and acidic residues" evidence="1">
    <location>
        <begin position="1"/>
        <end position="10"/>
    </location>
</feature>
<dbReference type="AlphaFoldDB" id="A0A9P8QL23"/>
<sequence>MEPSRIRVLDEATAPSDLLRATTPRRRDTQPMLQTPSSTVVEWVGGAGVAGGGGGGGGGEEVASQAAASHQICITAAIRSMAAGEHLALRRRYIMQSKAPGKDFE</sequence>
<accession>A0A9P8QL23</accession>
<gene>
    <name evidence="2" type="ORF">Trco_006807</name>
</gene>
<comment type="caution">
    <text evidence="2">The sequence shown here is derived from an EMBL/GenBank/DDBJ whole genome shotgun (WGS) entry which is preliminary data.</text>
</comment>
<keyword evidence="3" id="KW-1185">Reference proteome</keyword>
<proteinExistence type="predicted"/>
<dbReference type="Proteomes" id="UP000827724">
    <property type="component" value="Unassembled WGS sequence"/>
</dbReference>
<name>A0A9P8QL23_9HYPO</name>
<reference evidence="2" key="1">
    <citation type="submission" date="2021-08" db="EMBL/GenBank/DDBJ databases">
        <title>Chromosome-Level Trichoderma cornu-damae using Hi-C Data.</title>
        <authorList>
            <person name="Kim C.S."/>
        </authorList>
    </citation>
    <scope>NUCLEOTIDE SEQUENCE</scope>
    <source>
        <strain evidence="2">KA19-0412C</strain>
    </source>
</reference>
<dbReference type="EMBL" id="JAIWOZ010000005">
    <property type="protein sequence ID" value="KAH6605100.1"/>
    <property type="molecule type" value="Genomic_DNA"/>
</dbReference>
<evidence type="ECO:0000313" key="2">
    <source>
        <dbReference type="EMBL" id="KAH6605100.1"/>
    </source>
</evidence>
<feature type="region of interest" description="Disordered" evidence="1">
    <location>
        <begin position="1"/>
        <end position="36"/>
    </location>
</feature>
<evidence type="ECO:0000313" key="3">
    <source>
        <dbReference type="Proteomes" id="UP000827724"/>
    </source>
</evidence>
<evidence type="ECO:0000256" key="1">
    <source>
        <dbReference type="SAM" id="MobiDB-lite"/>
    </source>
</evidence>
<protein>
    <submittedName>
        <fullName evidence="2">Uncharacterized protein</fullName>
    </submittedName>
</protein>
<dbReference type="OrthoDB" id="10656656at2759"/>